<dbReference type="GO" id="GO:0098560">
    <property type="term" value="C:cytoplasmic side of late endosome membrane"/>
    <property type="evidence" value="ECO:0007669"/>
    <property type="project" value="TreeGrafter"/>
</dbReference>
<reference evidence="11" key="3">
    <citation type="submission" date="2025-09" db="UniProtKB">
        <authorList>
            <consortium name="Ensembl"/>
        </authorList>
    </citation>
    <scope>IDENTIFICATION</scope>
</reference>
<organism evidence="11 12">
    <name type="scientific">Denticeps clupeoides</name>
    <name type="common">denticle herring</name>
    <dbReference type="NCBI Taxonomy" id="299321"/>
    <lineage>
        <taxon>Eukaryota</taxon>
        <taxon>Metazoa</taxon>
        <taxon>Chordata</taxon>
        <taxon>Craniata</taxon>
        <taxon>Vertebrata</taxon>
        <taxon>Euteleostomi</taxon>
        <taxon>Actinopterygii</taxon>
        <taxon>Neopterygii</taxon>
        <taxon>Teleostei</taxon>
        <taxon>Clupei</taxon>
        <taxon>Clupeiformes</taxon>
        <taxon>Denticipitoidei</taxon>
        <taxon>Denticipitidae</taxon>
        <taxon>Denticeps</taxon>
    </lineage>
</organism>
<feature type="coiled-coil region" evidence="8">
    <location>
        <begin position="137"/>
        <end position="167"/>
    </location>
</feature>
<evidence type="ECO:0000256" key="1">
    <source>
        <dbReference type="ARBA" id="ARBA00004125"/>
    </source>
</evidence>
<dbReference type="GeneTree" id="ENSGT00940000163474"/>
<protein>
    <recommendedName>
        <fullName evidence="10">LITAF domain-containing protein</fullName>
    </recommendedName>
</protein>
<evidence type="ECO:0000256" key="8">
    <source>
        <dbReference type="SAM" id="Coils"/>
    </source>
</evidence>
<evidence type="ECO:0000259" key="10">
    <source>
        <dbReference type="PROSITE" id="PS51837"/>
    </source>
</evidence>
<evidence type="ECO:0000256" key="9">
    <source>
        <dbReference type="SAM" id="Phobius"/>
    </source>
</evidence>
<evidence type="ECO:0000256" key="2">
    <source>
        <dbReference type="ARBA" id="ARBA00004414"/>
    </source>
</evidence>
<reference evidence="11 12" key="1">
    <citation type="submission" date="2020-06" db="EMBL/GenBank/DDBJ databases">
        <authorList>
            <consortium name="Wellcome Sanger Institute Data Sharing"/>
        </authorList>
    </citation>
    <scope>NUCLEOTIDE SEQUENCE [LARGE SCALE GENOMIC DNA]</scope>
</reference>
<keyword evidence="7 9" id="KW-0472">Membrane</keyword>
<dbReference type="GO" id="GO:0005634">
    <property type="term" value="C:nucleus"/>
    <property type="evidence" value="ECO:0007669"/>
    <property type="project" value="TreeGrafter"/>
</dbReference>
<dbReference type="Pfam" id="PF10601">
    <property type="entry name" value="zf-LITAF-like"/>
    <property type="match status" value="1"/>
</dbReference>
<sequence>MSRCYLRQQLHNEAVIVSSLVIAPILWICPCWPVIQWAEVGQWARTLVFAERFFLTYANAFRSLGNSAFLLPSASTMSASPEETEWQLQRVKEEMNSLSLQSQQLTDRQVMLVMLKDFRMQSGQMITEEDIQEETEMRNIKQDLNSIQEKKKDLMKKQEIIENQMRRGGQQDGDFDLSCVCAPPKFPAPKVMDVTDLTFLPGPTQCPHCHELILTETAHTIGSATWLVCIISMMFGCVAGCCLIPFCTNTFKNVEHKCPKCRSALHTWKKL</sequence>
<comment type="similarity">
    <text evidence="4">Belongs to the CDIP1/LITAF family.</text>
</comment>
<feature type="transmembrane region" description="Helical" evidence="9">
    <location>
        <begin position="224"/>
        <end position="247"/>
    </location>
</feature>
<evidence type="ECO:0000313" key="12">
    <source>
        <dbReference type="Proteomes" id="UP000694580"/>
    </source>
</evidence>
<dbReference type="AlphaFoldDB" id="A0AAY4CPV4"/>
<dbReference type="InterPro" id="IPR006629">
    <property type="entry name" value="LITAF"/>
</dbReference>
<dbReference type="SMART" id="SM00714">
    <property type="entry name" value="LITAF"/>
    <property type="match status" value="1"/>
</dbReference>
<keyword evidence="6" id="KW-0862">Zinc</keyword>
<dbReference type="Ensembl" id="ENSDCDT00010043970.1">
    <property type="protein sequence ID" value="ENSDCDP00010035247.1"/>
    <property type="gene ID" value="ENSDCDG00010022721.1"/>
</dbReference>
<evidence type="ECO:0000256" key="4">
    <source>
        <dbReference type="ARBA" id="ARBA00005975"/>
    </source>
</evidence>
<accession>A0AAY4CPV4</accession>
<evidence type="ECO:0000256" key="5">
    <source>
        <dbReference type="ARBA" id="ARBA00022723"/>
    </source>
</evidence>
<keyword evidence="9" id="KW-1133">Transmembrane helix</keyword>
<proteinExistence type="inferred from homology"/>
<evidence type="ECO:0000256" key="6">
    <source>
        <dbReference type="ARBA" id="ARBA00022833"/>
    </source>
</evidence>
<name>A0AAY4CPV4_9TELE</name>
<keyword evidence="8" id="KW-0175">Coiled coil</keyword>
<keyword evidence="9" id="KW-0812">Transmembrane</keyword>
<evidence type="ECO:0000256" key="7">
    <source>
        <dbReference type="ARBA" id="ARBA00023136"/>
    </source>
</evidence>
<dbReference type="InterPro" id="IPR037519">
    <property type="entry name" value="LITAF_fam"/>
</dbReference>
<dbReference type="PROSITE" id="PS51837">
    <property type="entry name" value="LITAF"/>
    <property type="match status" value="1"/>
</dbReference>
<keyword evidence="12" id="KW-1185">Reference proteome</keyword>
<dbReference type="GO" id="GO:0008270">
    <property type="term" value="F:zinc ion binding"/>
    <property type="evidence" value="ECO:0007669"/>
    <property type="project" value="TreeGrafter"/>
</dbReference>
<dbReference type="PANTHER" id="PTHR23292">
    <property type="entry name" value="LIPOPOLYSACCHARIDE-INDUCED TUMOR NECROSIS FACTOR-ALPHA FACTOR"/>
    <property type="match status" value="1"/>
</dbReference>
<dbReference type="PANTHER" id="PTHR23292:SF35">
    <property type="entry name" value="LITAF DOMAIN-CONTAINING PROTEIN"/>
    <property type="match status" value="1"/>
</dbReference>
<dbReference type="GO" id="GO:0098574">
    <property type="term" value="C:cytoplasmic side of lysosomal membrane"/>
    <property type="evidence" value="ECO:0007669"/>
    <property type="project" value="TreeGrafter"/>
</dbReference>
<dbReference type="Proteomes" id="UP000694580">
    <property type="component" value="Chromosome 7"/>
</dbReference>
<evidence type="ECO:0000313" key="11">
    <source>
        <dbReference type="Ensembl" id="ENSDCDP00010035247.1"/>
    </source>
</evidence>
<feature type="domain" description="LITAF" evidence="10">
    <location>
        <begin position="186"/>
        <end position="270"/>
    </location>
</feature>
<comment type="subcellular location">
    <subcellularLocation>
        <location evidence="1">Endosome membrane</location>
        <topology evidence="1">Peripheral membrane protein</topology>
        <orientation evidence="1">Cytoplasmic side</orientation>
    </subcellularLocation>
    <subcellularLocation>
        <location evidence="2">Late endosome membrane</location>
    </subcellularLocation>
    <subcellularLocation>
        <location evidence="3">Lysosome membrane</location>
        <topology evidence="3">Peripheral membrane protein</topology>
        <orientation evidence="3">Cytoplasmic side</orientation>
    </subcellularLocation>
</comment>
<keyword evidence="5" id="KW-0479">Metal-binding</keyword>
<evidence type="ECO:0000256" key="3">
    <source>
        <dbReference type="ARBA" id="ARBA00004630"/>
    </source>
</evidence>
<reference evidence="11" key="2">
    <citation type="submission" date="2025-08" db="UniProtKB">
        <authorList>
            <consortium name="Ensembl"/>
        </authorList>
    </citation>
    <scope>IDENTIFICATION</scope>
</reference>